<dbReference type="AlphaFoldDB" id="A0A645AJZ5"/>
<accession>A0A645AJZ5</accession>
<gene>
    <name evidence="1" type="ORF">SDC9_100208</name>
</gene>
<evidence type="ECO:0000313" key="1">
    <source>
        <dbReference type="EMBL" id="MPM53440.1"/>
    </source>
</evidence>
<dbReference type="Pfam" id="PF12685">
    <property type="entry name" value="SpoIIIAH"/>
    <property type="match status" value="1"/>
</dbReference>
<organism evidence="1">
    <name type="scientific">bioreactor metagenome</name>
    <dbReference type="NCBI Taxonomy" id="1076179"/>
    <lineage>
        <taxon>unclassified sequences</taxon>
        <taxon>metagenomes</taxon>
        <taxon>ecological metagenomes</taxon>
    </lineage>
</organism>
<dbReference type="InterPro" id="IPR024232">
    <property type="entry name" value="SpoIIIAH"/>
</dbReference>
<reference evidence="1" key="1">
    <citation type="submission" date="2019-08" db="EMBL/GenBank/DDBJ databases">
        <authorList>
            <person name="Kucharzyk K."/>
            <person name="Murdoch R.W."/>
            <person name="Higgins S."/>
            <person name="Loffler F."/>
        </authorList>
    </citation>
    <scope>NUCLEOTIDE SEQUENCE</scope>
</reference>
<dbReference type="Gene3D" id="1.10.287.4300">
    <property type="entry name" value="Stage III sporulation protein AH-like"/>
    <property type="match status" value="1"/>
</dbReference>
<evidence type="ECO:0008006" key="2">
    <source>
        <dbReference type="Google" id="ProtNLM"/>
    </source>
</evidence>
<dbReference type="EMBL" id="VSSQ01014337">
    <property type="protein sequence ID" value="MPM53440.1"/>
    <property type="molecule type" value="Genomic_DNA"/>
</dbReference>
<sequence>MARTKARDEAIAILTAILNDSSATAEAKAEAQNNIMEIARAVQNENKIESTLKAKGFNDCVAHISEAGVNVVVNGGVLDKIQIAKITETVISETGVSGDKIKIIEEQ</sequence>
<proteinExistence type="predicted"/>
<protein>
    <recommendedName>
        <fullName evidence="2">Stage III sporulation protein AH</fullName>
    </recommendedName>
</protein>
<dbReference type="InterPro" id="IPR038503">
    <property type="entry name" value="SpoIIIAH_sf"/>
</dbReference>
<comment type="caution">
    <text evidence="1">The sequence shown here is derived from an EMBL/GenBank/DDBJ whole genome shotgun (WGS) entry which is preliminary data.</text>
</comment>
<name>A0A645AJZ5_9ZZZZ</name>